<organism evidence="1 2">
    <name type="scientific">Pseudomonas putida</name>
    <name type="common">Arthrobacter siderocapsulatus</name>
    <dbReference type="NCBI Taxonomy" id="303"/>
    <lineage>
        <taxon>Bacteria</taxon>
        <taxon>Pseudomonadati</taxon>
        <taxon>Pseudomonadota</taxon>
        <taxon>Gammaproteobacteria</taxon>
        <taxon>Pseudomonadales</taxon>
        <taxon>Pseudomonadaceae</taxon>
        <taxon>Pseudomonas</taxon>
    </lineage>
</organism>
<protein>
    <submittedName>
        <fullName evidence="1">Uncharacterized protein</fullName>
    </submittedName>
</protein>
<dbReference type="AlphaFoldDB" id="A0A8I1ECG6"/>
<reference evidence="1" key="1">
    <citation type="submission" date="2020-12" db="EMBL/GenBank/DDBJ databases">
        <title>Enhanced detection system for hospital associated transmission using whole genome sequencing surveillance.</title>
        <authorList>
            <person name="Harrison L.H."/>
            <person name="Van Tyne D."/>
            <person name="Marsh J.W."/>
            <person name="Griffith M.P."/>
            <person name="Snyder D.J."/>
            <person name="Cooper V.S."/>
            <person name="Mustapha M."/>
        </authorList>
    </citation>
    <scope>NUCLEOTIDE SEQUENCE</scope>
    <source>
        <strain evidence="1">PSB00042</strain>
    </source>
</reference>
<accession>A0A8I1ECG6</accession>
<proteinExistence type="predicted"/>
<evidence type="ECO:0000313" key="1">
    <source>
        <dbReference type="EMBL" id="MBI6883250.1"/>
    </source>
</evidence>
<dbReference type="EMBL" id="JAEHTE010000002">
    <property type="protein sequence ID" value="MBI6883250.1"/>
    <property type="molecule type" value="Genomic_DNA"/>
</dbReference>
<evidence type="ECO:0000313" key="2">
    <source>
        <dbReference type="Proteomes" id="UP000637061"/>
    </source>
</evidence>
<gene>
    <name evidence="1" type="ORF">JEU22_04930</name>
</gene>
<sequence length="86" mass="9419">MKVTVLFGQRKGQYEGEYGIDAIECISENELEENPGYMHERREKLEAEGDYDGLALIALEVDEAAIRAIMFPGASAIPATVIGQAD</sequence>
<dbReference type="Proteomes" id="UP000637061">
    <property type="component" value="Unassembled WGS sequence"/>
</dbReference>
<name>A0A8I1ECG6_PSEPU</name>
<comment type="caution">
    <text evidence="1">The sequence shown here is derived from an EMBL/GenBank/DDBJ whole genome shotgun (WGS) entry which is preliminary data.</text>
</comment>
<dbReference type="RefSeq" id="WP_198746863.1">
    <property type="nucleotide sequence ID" value="NZ_JAEHTE010000002.1"/>
</dbReference>